<feature type="compositionally biased region" description="Acidic residues" evidence="10">
    <location>
        <begin position="750"/>
        <end position="760"/>
    </location>
</feature>
<feature type="region of interest" description="Disordered" evidence="10">
    <location>
        <begin position="669"/>
        <end position="844"/>
    </location>
</feature>
<comment type="subunit">
    <text evidence="9">Forms a heterodimer with SLX1.</text>
</comment>
<feature type="compositionally biased region" description="Polar residues" evidence="10">
    <location>
        <begin position="697"/>
        <end position="706"/>
    </location>
</feature>
<feature type="compositionally biased region" description="Basic residues" evidence="10">
    <location>
        <begin position="500"/>
        <end position="509"/>
    </location>
</feature>
<gene>
    <name evidence="9" type="primary">SLX4</name>
    <name evidence="11" type="ORF">GRF29_8g171481</name>
</gene>
<keyword evidence="12" id="KW-1185">Reference proteome</keyword>
<name>A0AAN6M473_9PLEO</name>
<feature type="region of interest" description="Disordered" evidence="10">
    <location>
        <begin position="477"/>
        <end position="537"/>
    </location>
</feature>
<keyword evidence="3 9" id="KW-0597">Phosphoprotein</keyword>
<dbReference type="GO" id="GO:0006260">
    <property type="term" value="P:DNA replication"/>
    <property type="evidence" value="ECO:0007669"/>
    <property type="project" value="InterPro"/>
</dbReference>
<evidence type="ECO:0000256" key="8">
    <source>
        <dbReference type="ARBA" id="ARBA00029496"/>
    </source>
</evidence>
<protein>
    <recommendedName>
        <fullName evidence="8 9">Structure-specific endonuclease subunit SLX4</fullName>
    </recommendedName>
</protein>
<comment type="caution">
    <text evidence="11">The sequence shown here is derived from an EMBL/GenBank/DDBJ whole genome shotgun (WGS) entry which is preliminary data.</text>
</comment>
<feature type="region of interest" description="Disordered" evidence="10">
    <location>
        <begin position="423"/>
        <end position="447"/>
    </location>
</feature>
<comment type="similarity">
    <text evidence="2 9">Belongs to the SLX4 family.</text>
</comment>
<dbReference type="GO" id="GO:0017108">
    <property type="term" value="F:5'-flap endonuclease activity"/>
    <property type="evidence" value="ECO:0007669"/>
    <property type="project" value="InterPro"/>
</dbReference>
<evidence type="ECO:0000256" key="2">
    <source>
        <dbReference type="ARBA" id="ARBA00006661"/>
    </source>
</evidence>
<keyword evidence="4 9" id="KW-0227">DNA damage</keyword>
<evidence type="ECO:0000256" key="9">
    <source>
        <dbReference type="HAMAP-Rule" id="MF_03110"/>
    </source>
</evidence>
<feature type="compositionally biased region" description="Basic and acidic residues" evidence="10">
    <location>
        <begin position="423"/>
        <end position="441"/>
    </location>
</feature>
<dbReference type="GO" id="GO:0033557">
    <property type="term" value="C:Slx1-Slx4 complex"/>
    <property type="evidence" value="ECO:0007669"/>
    <property type="project" value="UniProtKB-UniRule"/>
</dbReference>
<feature type="region of interest" description="Disordered" evidence="10">
    <location>
        <begin position="133"/>
        <end position="381"/>
    </location>
</feature>
<keyword evidence="6 9" id="KW-0234">DNA repair</keyword>
<feature type="compositionally biased region" description="Basic residues" evidence="10">
    <location>
        <begin position="225"/>
        <end position="235"/>
    </location>
</feature>
<feature type="compositionally biased region" description="Basic and acidic residues" evidence="10">
    <location>
        <begin position="510"/>
        <end position="519"/>
    </location>
</feature>
<dbReference type="AlphaFoldDB" id="A0AAN6M473"/>
<dbReference type="HAMAP" id="MF_03110">
    <property type="entry name" value="Endonuc_su_Slx4"/>
    <property type="match status" value="1"/>
</dbReference>
<sequence length="988" mass="106369">MQEFDPPVGHVTTVTTLSTRTALSRLLQICRMAGPPYDIVVLSSSPPEPRHAAAPRHLSPIAALDRRVAMPTTSPGPLSPLSNAQRPTPGALRSGSRAAQVPEGASRGFATARSLLADIDISDVGLSAIEQAIEARRGPTGPEGTIKATKPRKPRAKKTVDGEGASEKPKAKRGRKPKASSTEQSHGDALDAGGASATISSHFAKAPSVNAAVEDEAPQPEPKKTVKARKPRAKKATAEGGEIQTTIPPAKITKPRAPRKTTKKAQEKAAEVVSAHFRSRDASGEATAAPQQHQLATTTKAARPAVGEEIIWDVPGSPSARSRGPPKKKPPDFDPNLPLDLNAAVDRRRDWTPPPDTVRQDILTSSTSKENHASATGTDSASFSGLLSGFSYAQLDAQSEQQAARSTSLEGVGVTKRRRVDMIDVSNDHGASRQISPEKGKAPKKKARTITDLVTGQYAPAPIPESSQVTSDFFARRTPTATKTTKVPLNDTTDGELSKANRKPVRKRSTSKEGSEKGAAKPKARKVSAKAVAKPKPVAEKLLSPTSAAFRMNRQEILFGTSSQLALEESPAMVREIQHAIRESELDVSSRESMRGVDPAGEAWPRLKRLEGRRALWRASSRDDEGGMLEKKSVYLPEPDRTQEIPLLIDSTHRVEELDEDDEFLDIDHVELPPGTKPNDSFLDIDDFPPPEPPSTNAPITISSDLPTPPPTVTEFTGAAKEPDLYSSPFYDIDGFPRDANPPPSGQDHDNDDSFFDIDDYIPTPELPPPPNASGSPVKKRRGRPTKSYSAIPSKPPASALTPALGKLPASTSLPASARPSAKPPPPSSLPASAPPRTPRRHPDRFTHIDEILDSEDDAALSPTPPRTLHLPTSPLPLSLSHSPSKSRTQKDTSALTPIFSIPASHLAFESIRPTLFAGITRLVRNLPPSNDPLRPSWYERILMYDAIGVEEFTGWLVGFRDEGVCFWKRAGKGQVRAWEKAGGGWWS</sequence>
<proteinExistence type="inferred from homology"/>
<evidence type="ECO:0000256" key="6">
    <source>
        <dbReference type="ARBA" id="ARBA00023204"/>
    </source>
</evidence>
<comment type="PTM">
    <text evidence="9">Phosphorylated in response to DNA damage.</text>
</comment>
<feature type="compositionally biased region" description="Basic residues" evidence="10">
    <location>
        <begin position="253"/>
        <end position="263"/>
    </location>
</feature>
<evidence type="ECO:0000256" key="5">
    <source>
        <dbReference type="ARBA" id="ARBA00023172"/>
    </source>
</evidence>
<feature type="region of interest" description="Disordered" evidence="10">
    <location>
        <begin position="857"/>
        <end position="892"/>
    </location>
</feature>
<keyword evidence="5 9" id="KW-0233">DNA recombination</keyword>
<evidence type="ECO:0000256" key="3">
    <source>
        <dbReference type="ARBA" id="ARBA00022553"/>
    </source>
</evidence>
<dbReference type="InterPro" id="IPR018574">
    <property type="entry name" value="Structure-sp_endonuc_su_Slx4"/>
</dbReference>
<evidence type="ECO:0000313" key="11">
    <source>
        <dbReference type="EMBL" id="KAK3215493.1"/>
    </source>
</evidence>
<accession>A0AAN6M473</accession>
<dbReference type="InterPro" id="IPR027784">
    <property type="entry name" value="Slx4_ascomycetes"/>
</dbReference>
<evidence type="ECO:0000256" key="1">
    <source>
        <dbReference type="ARBA" id="ARBA00004123"/>
    </source>
</evidence>
<keyword evidence="7 9" id="KW-0539">Nucleus</keyword>
<organism evidence="11 12">
    <name type="scientific">Pseudopithomyces chartarum</name>
    <dbReference type="NCBI Taxonomy" id="1892770"/>
    <lineage>
        <taxon>Eukaryota</taxon>
        <taxon>Fungi</taxon>
        <taxon>Dikarya</taxon>
        <taxon>Ascomycota</taxon>
        <taxon>Pezizomycotina</taxon>
        <taxon>Dothideomycetes</taxon>
        <taxon>Pleosporomycetidae</taxon>
        <taxon>Pleosporales</taxon>
        <taxon>Massarineae</taxon>
        <taxon>Didymosphaeriaceae</taxon>
        <taxon>Pseudopithomyces</taxon>
    </lineage>
</organism>
<evidence type="ECO:0000313" key="12">
    <source>
        <dbReference type="Proteomes" id="UP001280581"/>
    </source>
</evidence>
<dbReference type="Proteomes" id="UP001280581">
    <property type="component" value="Unassembled WGS sequence"/>
</dbReference>
<feature type="compositionally biased region" description="Polar residues" evidence="10">
    <location>
        <begin position="289"/>
        <end position="300"/>
    </location>
</feature>
<dbReference type="GO" id="GO:0006310">
    <property type="term" value="P:DNA recombination"/>
    <property type="evidence" value="ECO:0007669"/>
    <property type="project" value="UniProtKB-UniRule"/>
</dbReference>
<feature type="compositionally biased region" description="Pro residues" evidence="10">
    <location>
        <begin position="822"/>
        <end position="837"/>
    </location>
</feature>
<dbReference type="Pfam" id="PF09494">
    <property type="entry name" value="Slx4"/>
    <property type="match status" value="1"/>
</dbReference>
<dbReference type="GO" id="GO:0006281">
    <property type="term" value="P:DNA repair"/>
    <property type="evidence" value="ECO:0007669"/>
    <property type="project" value="UniProtKB-UniRule"/>
</dbReference>
<evidence type="ECO:0000256" key="10">
    <source>
        <dbReference type="SAM" id="MobiDB-lite"/>
    </source>
</evidence>
<feature type="compositionally biased region" description="Low complexity" evidence="10">
    <location>
        <begin position="867"/>
        <end position="887"/>
    </location>
</feature>
<comment type="subcellular location">
    <subcellularLocation>
        <location evidence="1 9">Nucleus</location>
    </subcellularLocation>
</comment>
<feature type="region of interest" description="Disordered" evidence="10">
    <location>
        <begin position="70"/>
        <end position="105"/>
    </location>
</feature>
<comment type="function">
    <text evidence="9">Regulatory subunit of the SLX1-SLX4 structure-specific endonuclease that resolves DNA secondary structures generated during DNA repair and recombination. Has endonuclease activity towards branched DNA substrates, introducing single-strand cuts in duplex DNA close to junctions with ss-DNA.</text>
</comment>
<feature type="compositionally biased region" description="Basic and acidic residues" evidence="10">
    <location>
        <begin position="158"/>
        <end position="169"/>
    </location>
</feature>
<evidence type="ECO:0000256" key="7">
    <source>
        <dbReference type="ARBA" id="ARBA00023242"/>
    </source>
</evidence>
<feature type="compositionally biased region" description="Low complexity" evidence="10">
    <location>
        <begin position="477"/>
        <end position="488"/>
    </location>
</feature>
<feature type="compositionally biased region" description="Low complexity" evidence="10">
    <location>
        <begin position="71"/>
        <end position="82"/>
    </location>
</feature>
<dbReference type="EMBL" id="WVTA01000002">
    <property type="protein sequence ID" value="KAK3215493.1"/>
    <property type="molecule type" value="Genomic_DNA"/>
</dbReference>
<reference evidence="11 12" key="1">
    <citation type="submission" date="2021-02" db="EMBL/GenBank/DDBJ databases">
        <title>Genome assembly of Pseudopithomyces chartarum.</title>
        <authorList>
            <person name="Jauregui R."/>
            <person name="Singh J."/>
            <person name="Voisey C."/>
        </authorList>
    </citation>
    <scope>NUCLEOTIDE SEQUENCE [LARGE SCALE GENOMIC DNA]</scope>
    <source>
        <strain evidence="11 12">AGR01</strain>
    </source>
</reference>
<feature type="compositionally biased region" description="Polar residues" evidence="10">
    <location>
        <begin position="362"/>
        <end position="379"/>
    </location>
</feature>
<evidence type="ECO:0000256" key="4">
    <source>
        <dbReference type="ARBA" id="ARBA00022763"/>
    </source>
</evidence>